<evidence type="ECO:0000313" key="1">
    <source>
        <dbReference type="EMBL" id="CAG8711845.1"/>
    </source>
</evidence>
<organism evidence="1 2">
    <name type="scientific">Funneliformis caledonium</name>
    <dbReference type="NCBI Taxonomy" id="1117310"/>
    <lineage>
        <taxon>Eukaryota</taxon>
        <taxon>Fungi</taxon>
        <taxon>Fungi incertae sedis</taxon>
        <taxon>Mucoromycota</taxon>
        <taxon>Glomeromycotina</taxon>
        <taxon>Glomeromycetes</taxon>
        <taxon>Glomerales</taxon>
        <taxon>Glomeraceae</taxon>
        <taxon>Funneliformis</taxon>
    </lineage>
</organism>
<evidence type="ECO:0000313" key="2">
    <source>
        <dbReference type="Proteomes" id="UP000789570"/>
    </source>
</evidence>
<dbReference type="Proteomes" id="UP000789570">
    <property type="component" value="Unassembled WGS sequence"/>
</dbReference>
<proteinExistence type="predicted"/>
<keyword evidence="2" id="KW-1185">Reference proteome</keyword>
<name>A0A9N9HXL1_9GLOM</name>
<accession>A0A9N9HXL1</accession>
<reference evidence="1" key="1">
    <citation type="submission" date="2021-06" db="EMBL/GenBank/DDBJ databases">
        <authorList>
            <person name="Kallberg Y."/>
            <person name="Tangrot J."/>
            <person name="Rosling A."/>
        </authorList>
    </citation>
    <scope>NUCLEOTIDE SEQUENCE</scope>
    <source>
        <strain evidence="1">UK204</strain>
    </source>
</reference>
<dbReference type="EMBL" id="CAJVPQ010009002">
    <property type="protein sequence ID" value="CAG8711845.1"/>
    <property type="molecule type" value="Genomic_DNA"/>
</dbReference>
<protein>
    <submittedName>
        <fullName evidence="1">11555_t:CDS:1</fullName>
    </submittedName>
</protein>
<gene>
    <name evidence="1" type="ORF">FCALED_LOCUS13959</name>
</gene>
<dbReference type="AlphaFoldDB" id="A0A9N9HXL1"/>
<sequence>MSDLRRQSFSGDRYEDYVKYIRMHYIKNGEIPTELSIGERHEYNALEDKFTIEKSRNASFNGKCDYMEIEQMTPSDKWVVFHKYDLQMKNPFGKFCRGLVNITRRIGHIRQKHVFLNALRQKEFYQIVNNAQEMHPPCINRQRSASASSFIDVDEYWASVQKNARKG</sequence>
<comment type="caution">
    <text evidence="1">The sequence shown here is derived from an EMBL/GenBank/DDBJ whole genome shotgun (WGS) entry which is preliminary data.</text>
</comment>